<evidence type="ECO:0000256" key="1">
    <source>
        <dbReference type="SAM" id="MobiDB-lite"/>
    </source>
</evidence>
<reference evidence="2" key="2">
    <citation type="submission" date="2022-01" db="EMBL/GenBank/DDBJ databases">
        <authorList>
            <person name="Yamashiro T."/>
            <person name="Shiraishi A."/>
            <person name="Satake H."/>
            <person name="Nakayama K."/>
        </authorList>
    </citation>
    <scope>NUCLEOTIDE SEQUENCE</scope>
</reference>
<name>A0ABQ5FLC4_9ASTR</name>
<feature type="region of interest" description="Disordered" evidence="1">
    <location>
        <begin position="156"/>
        <end position="193"/>
    </location>
</feature>
<feature type="region of interest" description="Disordered" evidence="1">
    <location>
        <begin position="251"/>
        <end position="387"/>
    </location>
</feature>
<accession>A0ABQ5FLC4</accession>
<feature type="compositionally biased region" description="Basic and acidic residues" evidence="1">
    <location>
        <begin position="163"/>
        <end position="180"/>
    </location>
</feature>
<feature type="compositionally biased region" description="Basic and acidic residues" evidence="1">
    <location>
        <begin position="328"/>
        <end position="364"/>
    </location>
</feature>
<feature type="compositionally biased region" description="Acidic residues" evidence="1">
    <location>
        <begin position="263"/>
        <end position="301"/>
    </location>
</feature>
<feature type="compositionally biased region" description="Basic and acidic residues" evidence="1">
    <location>
        <begin position="253"/>
        <end position="262"/>
    </location>
</feature>
<keyword evidence="3" id="KW-1185">Reference proteome</keyword>
<sequence length="387" mass="43633">MHTSSSRISKSSELKLKYFMRSSKSVPDSITKILLNLPLKNKWFHLSRNSSILASVICYLRSIHIICTSPGEHLLLSSIGASLGSPQVLIGSDNRDISHVHKTISMRNMINLYIIRDDSLLGTLKYVSKTEDYQKYEALITKQMINQTLVLKDKPAKKPKWAKHPEPAKKSAPAKEDVSSKKPSRKKSTGLQIKDTLDVSVSKKKASATTDRSKGIDLLFEAALLEYAQIKKVLKRSKNETVAQVMELVLNKRVPDVPKDQSESENESWGESEDDADSNDDDVSDDDGNNDDSDDDEEEYDHEYVRTLSSYESTNDQNEHVDEEEYDRIDKELYKDVNMKLKDVEHGEEGKGDAKKTDAGHDDVTQETSYDPVEDDAHVTLTVVHDT</sequence>
<organism evidence="2 3">
    <name type="scientific">Tanacetum coccineum</name>
    <dbReference type="NCBI Taxonomy" id="301880"/>
    <lineage>
        <taxon>Eukaryota</taxon>
        <taxon>Viridiplantae</taxon>
        <taxon>Streptophyta</taxon>
        <taxon>Embryophyta</taxon>
        <taxon>Tracheophyta</taxon>
        <taxon>Spermatophyta</taxon>
        <taxon>Magnoliopsida</taxon>
        <taxon>eudicotyledons</taxon>
        <taxon>Gunneridae</taxon>
        <taxon>Pentapetalae</taxon>
        <taxon>asterids</taxon>
        <taxon>campanulids</taxon>
        <taxon>Asterales</taxon>
        <taxon>Asteraceae</taxon>
        <taxon>Asteroideae</taxon>
        <taxon>Anthemideae</taxon>
        <taxon>Anthemidinae</taxon>
        <taxon>Tanacetum</taxon>
    </lineage>
</organism>
<feature type="compositionally biased region" description="Polar residues" evidence="1">
    <location>
        <begin position="307"/>
        <end position="316"/>
    </location>
</feature>
<reference evidence="2" key="1">
    <citation type="journal article" date="2022" name="Int. J. Mol. Sci.">
        <title>Draft Genome of Tanacetum Coccineum: Genomic Comparison of Closely Related Tanacetum-Family Plants.</title>
        <authorList>
            <person name="Yamashiro T."/>
            <person name="Shiraishi A."/>
            <person name="Nakayama K."/>
            <person name="Satake H."/>
        </authorList>
    </citation>
    <scope>NUCLEOTIDE SEQUENCE</scope>
</reference>
<evidence type="ECO:0000313" key="3">
    <source>
        <dbReference type="Proteomes" id="UP001151760"/>
    </source>
</evidence>
<gene>
    <name evidence="2" type="ORF">Tco_1015158</name>
</gene>
<dbReference type="Proteomes" id="UP001151760">
    <property type="component" value="Unassembled WGS sequence"/>
</dbReference>
<evidence type="ECO:0000313" key="2">
    <source>
        <dbReference type="EMBL" id="GJT63678.1"/>
    </source>
</evidence>
<protein>
    <submittedName>
        <fullName evidence="2">Uncharacterized protein</fullName>
    </submittedName>
</protein>
<dbReference type="EMBL" id="BQNB010017480">
    <property type="protein sequence ID" value="GJT63678.1"/>
    <property type="molecule type" value="Genomic_DNA"/>
</dbReference>
<proteinExistence type="predicted"/>
<comment type="caution">
    <text evidence="2">The sequence shown here is derived from an EMBL/GenBank/DDBJ whole genome shotgun (WGS) entry which is preliminary data.</text>
</comment>